<dbReference type="Proteomes" id="UP000229554">
    <property type="component" value="Unassembled WGS sequence"/>
</dbReference>
<proteinExistence type="predicted"/>
<reference evidence="8" key="1">
    <citation type="submission" date="2017-09" db="EMBL/GenBank/DDBJ databases">
        <title>Depth-based differentiation of microbial function through sediment-hosted aquifers and enrichment of novel symbionts in the deep terrestrial subsurface.</title>
        <authorList>
            <person name="Probst A.J."/>
            <person name="Ladd B."/>
            <person name="Jarett J.K."/>
            <person name="Geller-Mcgrath D.E."/>
            <person name="Sieber C.M.K."/>
            <person name="Emerson J.B."/>
            <person name="Anantharaman K."/>
            <person name="Thomas B.C."/>
            <person name="Malmstrom R."/>
            <person name="Stieglmeier M."/>
            <person name="Klingl A."/>
            <person name="Woyke T."/>
            <person name="Ryan C.M."/>
            <person name="Banfield J.F."/>
        </authorList>
    </citation>
    <scope>NUCLEOTIDE SEQUENCE [LARGE SCALE GENOMIC DNA]</scope>
</reference>
<dbReference type="Gene3D" id="3.30.70.240">
    <property type="match status" value="1"/>
</dbReference>
<keyword evidence="1" id="KW-0547">Nucleotide-binding</keyword>
<dbReference type="InterPro" id="IPR048876">
    <property type="entry name" value="BipA_C"/>
</dbReference>
<evidence type="ECO:0000256" key="2">
    <source>
        <dbReference type="ARBA" id="ARBA00022917"/>
    </source>
</evidence>
<protein>
    <submittedName>
        <fullName evidence="7">Translational GTPase TypA</fullName>
    </submittedName>
</protein>
<dbReference type="EMBL" id="PFED01000095">
    <property type="protein sequence ID" value="PJE62938.1"/>
    <property type="molecule type" value="Genomic_DNA"/>
</dbReference>
<dbReference type="PANTHER" id="PTHR43261">
    <property type="entry name" value="TRANSLATION ELONGATION FACTOR G-RELATED"/>
    <property type="match status" value="1"/>
</dbReference>
<dbReference type="InterPro" id="IPR000640">
    <property type="entry name" value="EFG_V-like"/>
</dbReference>
<evidence type="ECO:0000313" key="8">
    <source>
        <dbReference type="Proteomes" id="UP000229554"/>
    </source>
</evidence>
<comment type="caution">
    <text evidence="7">The sequence shown here is derived from an EMBL/GenBank/DDBJ whole genome shotgun (WGS) entry which is preliminary data.</text>
</comment>
<dbReference type="InterPro" id="IPR004161">
    <property type="entry name" value="EFTu-like_2"/>
</dbReference>
<feature type="non-terminal residue" evidence="7">
    <location>
        <position position="1"/>
    </location>
</feature>
<sequence>GKLCIGRIARGKLSMGQSAAIVSEKGKEGTYKVQKLYTTNSLNRVEVNEVSTGDIATIAGIDNLTIGKTLTDPLHPYALPNVEVGEPTLSITIGPNSSPLSGEGKFGTSRQIKERLLKEKETNIGLRIEENAGSAYNVAGRGELHLAVLIENMRREGYEFEVSQPQVIYKTIDGVVCEPFEEVTVEVETEYTGETSEELGRRKATMIDMKQMKGNKVRMVYHIASRNLLGLRNILLTKTRGTALIFTMFLNFQKKLNATVSNRNGALVATQAGKAMGYGLANAQDRGNLFISPQDPVYEGMVVGFTFKPLDVEVNVCKSKQLTNNRSSGEGVNIQVTTPVKLSLEQYLDSMTEDELLEVTPLNLRLRKRLLKLAERRVAKRANG</sequence>
<dbReference type="AlphaFoldDB" id="A0A2M8KSM1"/>
<name>A0A2M8KSM1_9BACT</name>
<dbReference type="Pfam" id="PF00679">
    <property type="entry name" value="EFG_C"/>
    <property type="match status" value="1"/>
</dbReference>
<gene>
    <name evidence="7" type="ORF">COU88_02240</name>
</gene>
<dbReference type="SUPFAM" id="SSF50447">
    <property type="entry name" value="Translation proteins"/>
    <property type="match status" value="1"/>
</dbReference>
<dbReference type="InterPro" id="IPR009000">
    <property type="entry name" value="Transl_B-barrel_sf"/>
</dbReference>
<dbReference type="FunFam" id="3.30.70.240:FF:000002">
    <property type="entry name" value="GTP-binding protein TypA"/>
    <property type="match status" value="1"/>
</dbReference>
<feature type="domain" description="Elongation factor EFG" evidence="4">
    <location>
        <begin position="176"/>
        <end position="254"/>
    </location>
</feature>
<evidence type="ECO:0000256" key="1">
    <source>
        <dbReference type="ARBA" id="ARBA00022741"/>
    </source>
</evidence>
<evidence type="ECO:0000259" key="5">
    <source>
        <dbReference type="Pfam" id="PF03144"/>
    </source>
</evidence>
<dbReference type="Gene3D" id="2.40.30.10">
    <property type="entry name" value="Translation factors"/>
    <property type="match status" value="1"/>
</dbReference>
<evidence type="ECO:0000313" key="7">
    <source>
        <dbReference type="EMBL" id="PJE62938.1"/>
    </source>
</evidence>
<organism evidence="7 8">
    <name type="scientific">Candidatus Roizmanbacteria bacterium CG10_big_fil_rev_8_21_14_0_10_39_6</name>
    <dbReference type="NCBI Taxonomy" id="1974853"/>
    <lineage>
        <taxon>Bacteria</taxon>
        <taxon>Candidatus Roizmaniibacteriota</taxon>
    </lineage>
</organism>
<dbReference type="GO" id="GO:0005525">
    <property type="term" value="F:GTP binding"/>
    <property type="evidence" value="ECO:0007669"/>
    <property type="project" value="UniProtKB-KW"/>
</dbReference>
<dbReference type="GO" id="GO:0006412">
    <property type="term" value="P:translation"/>
    <property type="evidence" value="ECO:0007669"/>
    <property type="project" value="UniProtKB-KW"/>
</dbReference>
<dbReference type="Pfam" id="PF21018">
    <property type="entry name" value="BipA_C"/>
    <property type="match status" value="1"/>
</dbReference>
<dbReference type="SUPFAM" id="SSF54980">
    <property type="entry name" value="EF-G C-terminal domain-like"/>
    <property type="match status" value="2"/>
</dbReference>
<evidence type="ECO:0000259" key="6">
    <source>
        <dbReference type="Pfam" id="PF21018"/>
    </source>
</evidence>
<keyword evidence="2" id="KW-0648">Protein biosynthesis</keyword>
<dbReference type="GO" id="GO:0032790">
    <property type="term" value="P:ribosome disassembly"/>
    <property type="evidence" value="ECO:0007669"/>
    <property type="project" value="TreeGrafter"/>
</dbReference>
<feature type="domain" description="Translation elongation factor EFTu-like" evidence="5">
    <location>
        <begin position="1"/>
        <end position="71"/>
    </location>
</feature>
<dbReference type="Pfam" id="PF03144">
    <property type="entry name" value="GTP_EFTU_D2"/>
    <property type="match status" value="1"/>
</dbReference>
<feature type="domain" description="TypA/BipA C-terminal" evidence="6">
    <location>
        <begin position="264"/>
        <end position="372"/>
    </location>
</feature>
<dbReference type="PANTHER" id="PTHR43261:SF1">
    <property type="entry name" value="RIBOSOME-RELEASING FACTOR 2, MITOCHONDRIAL"/>
    <property type="match status" value="1"/>
</dbReference>
<accession>A0A2M8KSM1</accession>
<dbReference type="InterPro" id="IPR042116">
    <property type="entry name" value="TypA/BipA_C"/>
</dbReference>
<dbReference type="InterPro" id="IPR035647">
    <property type="entry name" value="EFG_III/V"/>
</dbReference>
<keyword evidence="3" id="KW-0342">GTP-binding</keyword>
<evidence type="ECO:0000256" key="3">
    <source>
        <dbReference type="ARBA" id="ARBA00023134"/>
    </source>
</evidence>
<dbReference type="Gene3D" id="3.30.70.870">
    <property type="entry name" value="Elongation Factor G (Translational Gtpase), domain 3"/>
    <property type="match status" value="1"/>
</dbReference>
<evidence type="ECO:0000259" key="4">
    <source>
        <dbReference type="Pfam" id="PF00679"/>
    </source>
</evidence>
<dbReference type="Gene3D" id="2.40.50.250">
    <property type="entry name" value="bipa protein"/>
    <property type="match status" value="1"/>
</dbReference>